<feature type="region of interest" description="Disordered" evidence="2">
    <location>
        <begin position="841"/>
        <end position="924"/>
    </location>
</feature>
<feature type="transmembrane region" description="Helical" evidence="3">
    <location>
        <begin position="371"/>
        <end position="392"/>
    </location>
</feature>
<feature type="compositionally biased region" description="Pro residues" evidence="2">
    <location>
        <begin position="878"/>
        <end position="901"/>
    </location>
</feature>
<dbReference type="CDD" id="cd07341">
    <property type="entry name" value="M56_BlaR1_MecR1_like"/>
    <property type="match status" value="1"/>
</dbReference>
<keyword evidence="6" id="KW-1185">Reference proteome</keyword>
<evidence type="ECO:0000256" key="3">
    <source>
        <dbReference type="SAM" id="Phobius"/>
    </source>
</evidence>
<proteinExistence type="predicted"/>
<accession>A0A0U4BPP6</accession>
<dbReference type="KEGG" id="hyg:AUC43_10010"/>
<keyword evidence="3" id="KW-1133">Transmembrane helix</keyword>
<reference evidence="5 6" key="1">
    <citation type="submission" date="2015-12" db="EMBL/GenBank/DDBJ databases">
        <authorList>
            <person name="Shamseldin A."/>
            <person name="Moawad H."/>
            <person name="Abd El-Rahim W.M."/>
            <person name="Sadowsky M.J."/>
        </authorList>
    </citation>
    <scope>NUCLEOTIDE SEQUENCE [LARGE SCALE GENOMIC DNA]</scope>
    <source>
        <strain evidence="5 6">DG5B</strain>
    </source>
</reference>
<dbReference type="InterPro" id="IPR008756">
    <property type="entry name" value="Peptidase_M56"/>
</dbReference>
<feature type="transmembrane region" description="Helical" evidence="3">
    <location>
        <begin position="48"/>
        <end position="72"/>
    </location>
</feature>
<dbReference type="Gene3D" id="3.30.2010.10">
    <property type="entry name" value="Metalloproteases ('zincins'), catalytic domain"/>
    <property type="match status" value="1"/>
</dbReference>
<feature type="transmembrane region" description="Helical" evidence="3">
    <location>
        <begin position="162"/>
        <end position="185"/>
    </location>
</feature>
<evidence type="ECO:0000256" key="2">
    <source>
        <dbReference type="SAM" id="MobiDB-lite"/>
    </source>
</evidence>
<dbReference type="EMBL" id="CP013909">
    <property type="protein sequence ID" value="ALW85399.1"/>
    <property type="molecule type" value="Genomic_DNA"/>
</dbReference>
<evidence type="ECO:0000313" key="5">
    <source>
        <dbReference type="EMBL" id="ALW85399.1"/>
    </source>
</evidence>
<evidence type="ECO:0000256" key="1">
    <source>
        <dbReference type="SAM" id="Coils"/>
    </source>
</evidence>
<dbReference type="PANTHER" id="PTHR34978">
    <property type="entry name" value="POSSIBLE SENSOR-TRANSDUCER PROTEIN BLAR"/>
    <property type="match status" value="1"/>
</dbReference>
<dbReference type="AlphaFoldDB" id="A0A0U4BPP6"/>
<keyword evidence="3" id="KW-0472">Membrane</keyword>
<dbReference type="RefSeq" id="WP_068192589.1">
    <property type="nucleotide sequence ID" value="NZ_CP013909.1"/>
</dbReference>
<keyword evidence="3" id="KW-0812">Transmembrane</keyword>
<sequence length="970" mass="104481">MSTLDNFVSPALTRALGWTLLHSLWQGALVAAVLAGALLLLRRQRAEVRYVASAGALGVVVALAGITFGLYFNSGASTDAILPTGSFKTVKAAPDEKRLPVALASADVHVAKAATRVAVAGDEPQAAAPTATLVSSVASEGRPAAPGWLTTGLRYFDNHLPLLVLLWLLGLLAMSLRMLGGLLYVQRLRRYRVRPLNPMWQQRLAALAQRSGVRRPVALLESALVQVPVVVGHLRPVILLPLGVVAGLSPASLEAILAHELAHVLRRDYLVNLLQTVAEVLFFYHPAVWFVANCVRTERENCCDDTATALCGGDSLRLARALTALAEWSQSAVVPATPRLALAAIGKRGALLRRVRRLVQRRPAAPTMAEGILAGALVLGGLGLLGSSVAFAGPFAQPVLAPGKLAAFNWQGGGPAQVPAATRAGDAPKAAAGTATASGRAATDGATTGDETRTLTAATATPEAETLVPAQDTLLLRGRAARRRLARLRDSRRVLVDRRNMAPPAFPGTPGTVVITKDKKGRVTDLVVNGQHVDTDNGKGKRKIKIKDKKGDDGQYEVIQVDPSYAPRAEAFVYRGGSGGGVTTYMRTLPRVYAMPAPMPAPEALPRVYREITPGGLNELRRLSPAAPGTYRQLAQLDRTYRLQSPGAAMAGPGPNVTETRSALRAAERALREASSVKNLSAEQRKRIDARLKDVQSQLKRLDSSPRSMRSNGATVVPGAGRGEVFVLSDEDRQERNAELRARQDEVRARQEEVQARQEEVQARKEEIRERIRETQDERRNGAEEAIVNELLKDGLIKNRYNFQVEFKNNELRIDDKVQPKPVLDKYRKLYEKASGHKVMANSSILMGRSGDVNDMPPPPRPPKPPRPPRPASGALAPPAPPAPPAPSMSEVPAPPPPPRAPSVDTRTLRDELRKDGLIGQNDKSFQLQLNDSGLTVNGKRQSEELAAKYRKLVGHEGPGQNFNINVSLD</sequence>
<feature type="compositionally biased region" description="Low complexity" evidence="2">
    <location>
        <begin position="420"/>
        <end position="450"/>
    </location>
</feature>
<keyword evidence="1" id="KW-0175">Coiled coil</keyword>
<dbReference type="Proteomes" id="UP000059542">
    <property type="component" value="Chromosome"/>
</dbReference>
<feature type="region of interest" description="Disordered" evidence="2">
    <location>
        <begin position="419"/>
        <end position="450"/>
    </location>
</feature>
<name>A0A0U4BPP6_9BACT</name>
<feature type="compositionally biased region" description="Basic and acidic residues" evidence="2">
    <location>
        <begin position="907"/>
        <end position="917"/>
    </location>
</feature>
<dbReference type="PANTHER" id="PTHR34978:SF3">
    <property type="entry name" value="SLR0241 PROTEIN"/>
    <property type="match status" value="1"/>
</dbReference>
<organism evidence="5 6">
    <name type="scientific">Hymenobacter sedentarius</name>
    <dbReference type="NCBI Taxonomy" id="1411621"/>
    <lineage>
        <taxon>Bacteria</taxon>
        <taxon>Pseudomonadati</taxon>
        <taxon>Bacteroidota</taxon>
        <taxon>Cytophagia</taxon>
        <taxon>Cytophagales</taxon>
        <taxon>Hymenobacteraceae</taxon>
        <taxon>Hymenobacter</taxon>
    </lineage>
</organism>
<evidence type="ECO:0000313" key="6">
    <source>
        <dbReference type="Proteomes" id="UP000059542"/>
    </source>
</evidence>
<dbReference type="STRING" id="1411621.AUC43_10010"/>
<evidence type="ECO:0000259" key="4">
    <source>
        <dbReference type="Pfam" id="PF05569"/>
    </source>
</evidence>
<dbReference type="InterPro" id="IPR052173">
    <property type="entry name" value="Beta-lactam_resp_regulator"/>
</dbReference>
<feature type="transmembrane region" description="Helical" evidence="3">
    <location>
        <begin position="20"/>
        <end position="41"/>
    </location>
</feature>
<feature type="domain" description="Peptidase M56" evidence="4">
    <location>
        <begin position="158"/>
        <end position="309"/>
    </location>
</feature>
<feature type="compositionally biased region" description="Polar residues" evidence="2">
    <location>
        <begin position="705"/>
        <end position="714"/>
    </location>
</feature>
<feature type="coiled-coil region" evidence="1">
    <location>
        <begin position="737"/>
        <end position="785"/>
    </location>
</feature>
<gene>
    <name evidence="5" type="ORF">AUC43_10010</name>
</gene>
<dbReference type="Pfam" id="PF05569">
    <property type="entry name" value="Peptidase_M56"/>
    <property type="match status" value="1"/>
</dbReference>
<feature type="region of interest" description="Disordered" evidence="2">
    <location>
        <begin position="697"/>
        <end position="718"/>
    </location>
</feature>
<feature type="compositionally biased region" description="Pro residues" evidence="2">
    <location>
        <begin position="856"/>
        <end position="871"/>
    </location>
</feature>
<dbReference type="OrthoDB" id="15218at2"/>
<protein>
    <recommendedName>
        <fullName evidence="4">Peptidase M56 domain-containing protein</fullName>
    </recommendedName>
</protein>